<feature type="non-terminal residue" evidence="1">
    <location>
        <position position="59"/>
    </location>
</feature>
<dbReference type="InParanoid" id="D2I1K6"/>
<dbReference type="AlphaFoldDB" id="D2I1K6"/>
<name>D2I1K6_AILME</name>
<protein>
    <submittedName>
        <fullName evidence="1">Uncharacterized protein</fullName>
    </submittedName>
</protein>
<reference evidence="1" key="1">
    <citation type="journal article" date="2010" name="Nature">
        <title>The sequence and de novo assembly of the giant panda genome.</title>
        <authorList>
            <person name="Li R."/>
            <person name="Fan W."/>
            <person name="Tian G."/>
            <person name="Zhu H."/>
            <person name="He L."/>
            <person name="Cai J."/>
            <person name="Huang Q."/>
            <person name="Cai Q."/>
            <person name="Li B."/>
            <person name="Bai Y."/>
            <person name="Zhang Z."/>
            <person name="Zhang Y."/>
            <person name="Wang W."/>
            <person name="Li J."/>
            <person name="Wei F."/>
            <person name="Li H."/>
            <person name="Jian M."/>
            <person name="Li J."/>
            <person name="Zhang Z."/>
            <person name="Nielsen R."/>
            <person name="Li D."/>
            <person name="Gu W."/>
            <person name="Yang Z."/>
            <person name="Xuan Z."/>
            <person name="Ryder O.A."/>
            <person name="Leung F.C."/>
            <person name="Zhou Y."/>
            <person name="Cao J."/>
            <person name="Sun X."/>
            <person name="Fu Y."/>
            <person name="Fang X."/>
            <person name="Guo X."/>
            <person name="Wang B."/>
            <person name="Hou R."/>
            <person name="Shen F."/>
            <person name="Mu B."/>
            <person name="Ni P."/>
            <person name="Lin R."/>
            <person name="Qian W."/>
            <person name="Wang G."/>
            <person name="Yu C."/>
            <person name="Nie W."/>
            <person name="Wang J."/>
            <person name="Wu Z."/>
            <person name="Liang H."/>
            <person name="Min J."/>
            <person name="Wu Q."/>
            <person name="Cheng S."/>
            <person name="Ruan J."/>
            <person name="Wang M."/>
            <person name="Shi Z."/>
            <person name="Wen M."/>
            <person name="Liu B."/>
            <person name="Ren X."/>
            <person name="Zheng H."/>
            <person name="Dong D."/>
            <person name="Cook K."/>
            <person name="Shan G."/>
            <person name="Zhang H."/>
            <person name="Kosiol C."/>
            <person name="Xie X."/>
            <person name="Lu Z."/>
            <person name="Zheng H."/>
            <person name="Li Y."/>
            <person name="Steiner C.C."/>
            <person name="Lam T.T."/>
            <person name="Lin S."/>
            <person name="Zhang Q."/>
            <person name="Li G."/>
            <person name="Tian J."/>
            <person name="Gong T."/>
            <person name="Liu H."/>
            <person name="Zhang D."/>
            <person name="Fang L."/>
            <person name="Ye C."/>
            <person name="Zhang J."/>
            <person name="Hu W."/>
            <person name="Xu A."/>
            <person name="Ren Y."/>
            <person name="Zhang G."/>
            <person name="Bruford M.W."/>
            <person name="Li Q."/>
            <person name="Ma L."/>
            <person name="Guo Y."/>
            <person name="An N."/>
            <person name="Hu Y."/>
            <person name="Zheng Y."/>
            <person name="Shi Y."/>
            <person name="Li Z."/>
            <person name="Liu Q."/>
            <person name="Chen Y."/>
            <person name="Zhao J."/>
            <person name="Qu N."/>
            <person name="Zhao S."/>
            <person name="Tian F."/>
            <person name="Wang X."/>
            <person name="Wang H."/>
            <person name="Xu L."/>
            <person name="Liu X."/>
            <person name="Vinar T."/>
            <person name="Wang Y."/>
            <person name="Lam T.W."/>
            <person name="Yiu S.M."/>
            <person name="Liu S."/>
            <person name="Zhang H."/>
            <person name="Li D."/>
            <person name="Huang Y."/>
            <person name="Wang X."/>
            <person name="Yang G."/>
            <person name="Jiang Z."/>
            <person name="Wang J."/>
            <person name="Qin N."/>
            <person name="Li L."/>
            <person name="Li J."/>
            <person name="Bolund L."/>
            <person name="Kristiansen K."/>
            <person name="Wong G.K."/>
            <person name="Olson M."/>
            <person name="Zhang X."/>
            <person name="Li S."/>
            <person name="Yang H."/>
            <person name="Wang J."/>
            <person name="Wang J."/>
        </authorList>
    </citation>
    <scope>NUCLEOTIDE SEQUENCE [LARGE SCALE GENOMIC DNA]</scope>
</reference>
<sequence length="59" mass="6493">MKWPPTCGVPSTDLVRPFPPPLPTAFAPLSFPDTHHFYFLGHYPTPLIAAKTTWAGGWG</sequence>
<evidence type="ECO:0000313" key="1">
    <source>
        <dbReference type="EMBL" id="EFB18912.1"/>
    </source>
</evidence>
<gene>
    <name evidence="1" type="ORF">PANDA_019184</name>
</gene>
<organism evidence="1">
    <name type="scientific">Ailuropoda melanoleuca</name>
    <name type="common">Giant panda</name>
    <dbReference type="NCBI Taxonomy" id="9646"/>
    <lineage>
        <taxon>Eukaryota</taxon>
        <taxon>Metazoa</taxon>
        <taxon>Chordata</taxon>
        <taxon>Craniata</taxon>
        <taxon>Vertebrata</taxon>
        <taxon>Euteleostomi</taxon>
        <taxon>Mammalia</taxon>
        <taxon>Eutheria</taxon>
        <taxon>Laurasiatheria</taxon>
        <taxon>Carnivora</taxon>
        <taxon>Caniformia</taxon>
        <taxon>Ursidae</taxon>
        <taxon>Ailuropoda</taxon>
    </lineage>
</organism>
<accession>D2I1K6</accession>
<dbReference type="EMBL" id="GL194012">
    <property type="protein sequence ID" value="EFB18912.1"/>
    <property type="molecule type" value="Genomic_DNA"/>
</dbReference>
<proteinExistence type="predicted"/>